<sequence>MTASITKELYHQLRTALFNQDFLEVYHLEKEFIKKHTENLTFINEIHRIVENKDYSCNAVYLLCQDMLRELWGDQKPAKPLEYIFQFALSKSFPHSVEISLDPHLSSGCQLYLITLRIVSEFQKKTEDGTWQSRYPLVFLSEEEQEVLPNPKEYTAFIKAFQQEYIYEMMKLNYEVIGHNTLDHICGVHYLALFVARQLYAHGVPVDLGRVSGAAAGHDIGKYGCRSFESNRVPYLHYYYTDQWFKNHNLPYIGHIALNHSVWDLELENLSLESLILIYCDFRVKNGSIQQGIPQMEIFNLQESFQVILSKLDNVDTIKERRYRRVYGKLKDFEDYMLDTGIVTELNKPLTDAPRYRKKYYSLMAGSEITQNIKFMAIHHNIHLMNRLRDEASLNEIIEIARSEKDANVLREYLDVFEEYSTYLTQKQKLIMMKFLYEQLIHPEQDIRRQCAELIGRLIATFDEDYKKEIPKDEKLLTPAVKGIDLLHQYLQLCMFPDHKIIPVHRRWIRYSISALIASLFTNCSHEQIQVFRQALLGYYDLDRYREEDIQIDLLETLKYIPLCTDDTCLTTIFQYVLLQLDSPNSEIRISALEAIYFFIRHLSEDTIIMQQILELFSKQPKHSSLPAESFLLGKIYEKLFPHSVPEKLERNSYELFQEGISDIFLSNLKTATNWVSKKIHVELLLDYTLGSSDINKLYTAMHFCNLLKVSAMDHVRSRAGEALVRLFPNLPLEQRNDVAIELIRSLEIEGIQFAKYIPNYLGRIILYLQPIELDEIIADLIEKIKQSNAQISTLLLKTIGIFLSHYPKYRELFPEEEDHYNRRLEQLLGILLNGLVHDHPQIKQMSFSVIGKDVFGSKLLKLEAKHHFFKLMAKKILSLLPGIEDSELLVFTNSAGLNHIYRFISDYTFFQKDIQLDVPEKIAFFPGSFDPFTLGHKEITREIRDLGFEVYLAVDEFSWSKRTQPNLIRQNIIHMSVADEMDIYLYPDDYPINIANPQDLEALKKSFPQSQVYMVVGSDVILHASAYRDESNQHQLLQFPHIVFERRDSEFSPEENIRLQHAMEKIVAPVIKLNLPPQYEDISSSQIRSYIDENRDISKLIDPLAQKYVYDNNLYRREPQYKSLVQTISIDVEIRDHLEDSLTHEISSLFHGHHDAFTNIKKVFQKPGSKMILIRDAKEKGRMLAYSVFHRVPAEAIFQEFRDTHISQCIRENYTGRIVLIDGISALESTGFHNLHQIILTETLAYCLKNDYGYGIYYNRISSQPSPSLVEILQNHGFQDLPCSSEGNPVMAVNMVHPCTLSLDVENFIKEPFRDSRRVQKVILECRKRLQNALTKLYPGQLVLSFDSNMINETLVKKICFENQVPSVPLTPRRLGHAMCVPFGNVLNRAIVPNTITKSLHTEKMFYPDMKSFTIGAFPYYLNLENQIKMIRSFNRPVILVDDLLNKGYRLKVVDPLIQKEKIQVKKIIVGLLSGRGKELLEVQDREVDSAYFIPKLRHWFNESWLYPFMGGDTLWRGIYPQKNLIPSINLILPYTAPHFIKGVSNESIYQLSQVCIENAVQILKALETEYQRLNERSLTLSQLSEVFIYPRYPDHGKSMIYDLNVNPSSHLENDLELLHRLEFTVVQSHQGGK</sequence>
<keyword evidence="7" id="KW-0547">Nucleotide-binding</keyword>
<evidence type="ECO:0000313" key="14">
    <source>
        <dbReference type="Proteomes" id="UP000184536"/>
    </source>
</evidence>
<evidence type="ECO:0000256" key="5">
    <source>
        <dbReference type="ARBA" id="ARBA00022679"/>
    </source>
</evidence>
<comment type="catalytic activity">
    <reaction evidence="10">
        <text>nicotinate beta-D-ribonucleotide + ATP + H(+) = deamido-NAD(+) + diphosphate</text>
        <dbReference type="Rhea" id="RHEA:22860"/>
        <dbReference type="ChEBI" id="CHEBI:15378"/>
        <dbReference type="ChEBI" id="CHEBI:30616"/>
        <dbReference type="ChEBI" id="CHEBI:33019"/>
        <dbReference type="ChEBI" id="CHEBI:57502"/>
        <dbReference type="ChEBI" id="CHEBI:58437"/>
        <dbReference type="EC" id="2.7.7.18"/>
    </reaction>
</comment>
<evidence type="ECO:0000256" key="7">
    <source>
        <dbReference type="ARBA" id="ARBA00022741"/>
    </source>
</evidence>
<keyword evidence="9" id="KW-0520">NAD</keyword>
<comment type="function">
    <text evidence="1">Catalyzes the reversible adenylation of nicotinate mononucleotide (NaMN) to nicotinic acid adenine dinucleotide (NaAD).</text>
</comment>
<keyword evidence="8" id="KW-0067">ATP-binding</keyword>
<dbReference type="Gene3D" id="1.25.10.10">
    <property type="entry name" value="Leucine-rich Repeat Variant"/>
    <property type="match status" value="1"/>
</dbReference>
<dbReference type="RefSeq" id="WP_110941667.1">
    <property type="nucleotide sequence ID" value="NZ_FQZV01000034.1"/>
</dbReference>
<evidence type="ECO:0000259" key="12">
    <source>
        <dbReference type="Pfam" id="PF01467"/>
    </source>
</evidence>
<dbReference type="SUPFAM" id="SSF109604">
    <property type="entry name" value="HD-domain/PDEase-like"/>
    <property type="match status" value="1"/>
</dbReference>
<comment type="pathway">
    <text evidence="2">Cofactor biosynthesis; NAD(+) biosynthesis; deamido-NAD(+) from nicotinate D-ribonucleotide: step 1/1.</text>
</comment>
<accession>A0A1M6L3U5</accession>
<dbReference type="Proteomes" id="UP000184536">
    <property type="component" value="Unassembled WGS sequence"/>
</dbReference>
<keyword evidence="4" id="KW-0662">Pyridine nucleotide biosynthesis</keyword>
<keyword evidence="5 13" id="KW-0808">Transferase</keyword>
<dbReference type="Gene3D" id="3.40.50.620">
    <property type="entry name" value="HUPs"/>
    <property type="match status" value="1"/>
</dbReference>
<dbReference type="OrthoDB" id="1703792at2"/>
<dbReference type="SUPFAM" id="SSF48371">
    <property type="entry name" value="ARM repeat"/>
    <property type="match status" value="1"/>
</dbReference>
<evidence type="ECO:0000313" key="13">
    <source>
        <dbReference type="EMBL" id="SHJ65862.1"/>
    </source>
</evidence>
<evidence type="ECO:0000256" key="8">
    <source>
        <dbReference type="ARBA" id="ARBA00022840"/>
    </source>
</evidence>
<keyword evidence="6 13" id="KW-0548">Nucleotidyltransferase</keyword>
<dbReference type="PANTHER" id="PTHR39321:SF3">
    <property type="entry name" value="PHOSPHOPANTETHEINE ADENYLYLTRANSFERASE"/>
    <property type="match status" value="1"/>
</dbReference>
<dbReference type="GO" id="GO:0004515">
    <property type="term" value="F:nicotinate-nucleotide adenylyltransferase activity"/>
    <property type="evidence" value="ECO:0007669"/>
    <property type="project" value="UniProtKB-EC"/>
</dbReference>
<evidence type="ECO:0000256" key="10">
    <source>
        <dbReference type="ARBA" id="ARBA00048721"/>
    </source>
</evidence>
<gene>
    <name evidence="13" type="ORF">SAMN02745975_02568</name>
</gene>
<dbReference type="InterPro" id="IPR016024">
    <property type="entry name" value="ARM-type_fold"/>
</dbReference>
<reference evidence="14" key="1">
    <citation type="submission" date="2016-11" db="EMBL/GenBank/DDBJ databases">
        <authorList>
            <person name="Varghese N."/>
            <person name="Submissions S."/>
        </authorList>
    </citation>
    <scope>NUCLEOTIDE SEQUENCE [LARGE SCALE GENOMIC DNA]</scope>
    <source>
        <strain evidence="14">DSM 17957</strain>
    </source>
</reference>
<evidence type="ECO:0000256" key="4">
    <source>
        <dbReference type="ARBA" id="ARBA00022642"/>
    </source>
</evidence>
<evidence type="ECO:0000256" key="3">
    <source>
        <dbReference type="ARBA" id="ARBA00012389"/>
    </source>
</evidence>
<dbReference type="GO" id="GO:0005524">
    <property type="term" value="F:ATP binding"/>
    <property type="evidence" value="ECO:0007669"/>
    <property type="project" value="UniProtKB-KW"/>
</dbReference>
<dbReference type="InterPro" id="IPR014729">
    <property type="entry name" value="Rossmann-like_a/b/a_fold"/>
</dbReference>
<dbReference type="GO" id="GO:0009435">
    <property type="term" value="P:NAD+ biosynthetic process"/>
    <property type="evidence" value="ECO:0007669"/>
    <property type="project" value="InterPro"/>
</dbReference>
<protein>
    <recommendedName>
        <fullName evidence="3">nicotinate-nucleotide adenylyltransferase</fullName>
        <ecNumber evidence="3">2.7.7.18</ecNumber>
    </recommendedName>
</protein>
<dbReference type="EMBL" id="FQZV01000034">
    <property type="protein sequence ID" value="SHJ65862.1"/>
    <property type="molecule type" value="Genomic_DNA"/>
</dbReference>
<dbReference type="EC" id="2.7.7.18" evidence="3"/>
<dbReference type="PANTHER" id="PTHR39321">
    <property type="entry name" value="NICOTINATE-NUCLEOTIDE ADENYLYLTRANSFERASE-RELATED"/>
    <property type="match status" value="1"/>
</dbReference>
<evidence type="ECO:0000256" key="6">
    <source>
        <dbReference type="ARBA" id="ARBA00022695"/>
    </source>
</evidence>
<dbReference type="Pfam" id="PF01467">
    <property type="entry name" value="CTP_transf_like"/>
    <property type="match status" value="1"/>
</dbReference>
<dbReference type="InterPro" id="IPR005248">
    <property type="entry name" value="NadD/NMNAT"/>
</dbReference>
<keyword evidence="14" id="KW-1185">Reference proteome</keyword>
<proteinExistence type="predicted"/>
<keyword evidence="11" id="KW-0175">Coiled coil</keyword>
<dbReference type="InterPro" id="IPR011989">
    <property type="entry name" value="ARM-like"/>
</dbReference>
<evidence type="ECO:0000256" key="9">
    <source>
        <dbReference type="ARBA" id="ARBA00023027"/>
    </source>
</evidence>
<dbReference type="InterPro" id="IPR004821">
    <property type="entry name" value="Cyt_trans-like"/>
</dbReference>
<feature type="domain" description="Cytidyltransferase-like" evidence="12">
    <location>
        <begin position="925"/>
        <end position="1089"/>
    </location>
</feature>
<dbReference type="SUPFAM" id="SSF52374">
    <property type="entry name" value="Nucleotidylyl transferase"/>
    <property type="match status" value="1"/>
</dbReference>
<feature type="coiled-coil region" evidence="11">
    <location>
        <begin position="1558"/>
        <end position="1585"/>
    </location>
</feature>
<evidence type="ECO:0000256" key="1">
    <source>
        <dbReference type="ARBA" id="ARBA00002324"/>
    </source>
</evidence>
<name>A0A1M6L3U5_9FIRM</name>
<dbReference type="STRING" id="1121919.SAMN02745975_02568"/>
<evidence type="ECO:0000256" key="2">
    <source>
        <dbReference type="ARBA" id="ARBA00005019"/>
    </source>
</evidence>
<organism evidence="13 14">
    <name type="scientific">Geosporobacter subterraneus DSM 17957</name>
    <dbReference type="NCBI Taxonomy" id="1121919"/>
    <lineage>
        <taxon>Bacteria</taxon>
        <taxon>Bacillati</taxon>
        <taxon>Bacillota</taxon>
        <taxon>Clostridia</taxon>
        <taxon>Peptostreptococcales</taxon>
        <taxon>Thermotaleaceae</taxon>
        <taxon>Geosporobacter</taxon>
    </lineage>
</organism>
<evidence type="ECO:0000256" key="11">
    <source>
        <dbReference type="SAM" id="Coils"/>
    </source>
</evidence>